<keyword evidence="7 12" id="KW-0507">mRNA processing</keyword>
<evidence type="ECO:0000256" key="5">
    <source>
        <dbReference type="ARBA" id="ARBA00019824"/>
    </source>
</evidence>
<evidence type="ECO:0000256" key="4">
    <source>
        <dbReference type="ARBA" id="ARBA00018706"/>
    </source>
</evidence>
<dbReference type="InterPro" id="IPR010655">
    <property type="entry name" value="Clp1_C"/>
</dbReference>
<keyword evidence="6" id="KW-0659">Purine metabolism</keyword>
<dbReference type="InterPro" id="IPR038239">
    <property type="entry name" value="Clp1_N_sf"/>
</dbReference>
<reference evidence="16" key="3">
    <citation type="journal article" date="2018" name="Mol. Plant Microbe Interact.">
        <title>Genome sequence resources for the wheat stripe rust pathogen (Puccinia striiformis f. sp. tritici) and the barley stripe rust pathogen (Puccinia striiformis f. sp. hordei).</title>
        <authorList>
            <person name="Xia C."/>
            <person name="Wang M."/>
            <person name="Yin C."/>
            <person name="Cornejo O.E."/>
            <person name="Hulbert S.H."/>
            <person name="Chen X."/>
        </authorList>
    </citation>
    <scope>NUCLEOTIDE SEQUENCE [LARGE SCALE GENOMIC DNA]</scope>
    <source>
        <strain evidence="16">93TX-2</strain>
    </source>
</reference>
<evidence type="ECO:0000256" key="2">
    <source>
        <dbReference type="ARBA" id="ARBA00004123"/>
    </source>
</evidence>
<dbReference type="OrthoDB" id="258143at2759"/>
<keyword evidence="8 12" id="KW-0547">Nucleotide-binding</keyword>
<evidence type="ECO:0000256" key="1">
    <source>
        <dbReference type="ARBA" id="ARBA00001043"/>
    </source>
</evidence>
<feature type="compositionally biased region" description="Low complexity" evidence="13">
    <location>
        <begin position="614"/>
        <end position="646"/>
    </location>
</feature>
<evidence type="ECO:0000256" key="9">
    <source>
        <dbReference type="ARBA" id="ARBA00022801"/>
    </source>
</evidence>
<dbReference type="SUPFAM" id="SSF49472">
    <property type="entry name" value="Transthyretin (synonym: prealbumin)"/>
    <property type="match status" value="1"/>
</dbReference>
<evidence type="ECO:0000256" key="3">
    <source>
        <dbReference type="ARBA" id="ARBA00012609"/>
    </source>
</evidence>
<dbReference type="GO" id="GO:0033971">
    <property type="term" value="F:hydroxyisourate hydrolase activity"/>
    <property type="evidence" value="ECO:0007669"/>
    <property type="project" value="UniProtKB-EC"/>
</dbReference>
<dbReference type="GO" id="GO:0051731">
    <property type="term" value="F:polynucleotide 5'-hydroxyl-kinase activity"/>
    <property type="evidence" value="ECO:0007669"/>
    <property type="project" value="InterPro"/>
</dbReference>
<keyword evidence="10 12" id="KW-0067">ATP-binding</keyword>
<evidence type="ECO:0000256" key="8">
    <source>
        <dbReference type="ARBA" id="ARBA00022741"/>
    </source>
</evidence>
<dbReference type="AlphaFoldDB" id="A0A2S4VC08"/>
<comment type="subunit">
    <text evidence="12">Component of a pre-mRNA cleavage factor complex. Interacts directly with PCF11.</text>
</comment>
<dbReference type="Gene3D" id="3.40.50.300">
    <property type="entry name" value="P-loop containing nucleotide triphosphate hydrolases"/>
    <property type="match status" value="1"/>
</dbReference>
<feature type="compositionally biased region" description="Low complexity" evidence="13">
    <location>
        <begin position="666"/>
        <end position="680"/>
    </location>
</feature>
<dbReference type="EMBL" id="PKSM01000151">
    <property type="protein sequence ID" value="POW07072.1"/>
    <property type="molecule type" value="Genomic_DNA"/>
</dbReference>
<dbReference type="Gene3D" id="2.60.40.180">
    <property type="entry name" value="Transthyretin/hydroxyisourate hydrolase domain"/>
    <property type="match status" value="1"/>
</dbReference>
<dbReference type="VEuPathDB" id="FungiDB:PSTT_11531"/>
<comment type="caution">
    <text evidence="15">The sequence shown here is derived from an EMBL/GenBank/DDBJ whole genome shotgun (WGS) entry which is preliminary data.</text>
</comment>
<dbReference type="InterPro" id="IPR032319">
    <property type="entry name" value="CLP1_P"/>
</dbReference>
<dbReference type="Pfam" id="PF00576">
    <property type="entry name" value="Transthyretin"/>
    <property type="match status" value="1"/>
</dbReference>
<comment type="catalytic activity">
    <reaction evidence="1">
        <text>5-hydroxyisourate + H2O = 5-hydroxy-2-oxo-4-ureido-2,5-dihydro-1H-imidazole-5-carboxylate + H(+)</text>
        <dbReference type="Rhea" id="RHEA:23736"/>
        <dbReference type="ChEBI" id="CHEBI:15377"/>
        <dbReference type="ChEBI" id="CHEBI:15378"/>
        <dbReference type="ChEBI" id="CHEBI:18072"/>
        <dbReference type="ChEBI" id="CHEBI:58639"/>
        <dbReference type="EC" id="3.5.2.17"/>
    </reaction>
</comment>
<dbReference type="Pfam" id="PF16573">
    <property type="entry name" value="CLP1_N"/>
    <property type="match status" value="1"/>
</dbReference>
<feature type="region of interest" description="Disordered" evidence="13">
    <location>
        <begin position="522"/>
        <end position="593"/>
    </location>
</feature>
<dbReference type="Proteomes" id="UP000238274">
    <property type="component" value="Unassembled WGS sequence"/>
</dbReference>
<protein>
    <recommendedName>
        <fullName evidence="5">Polynucleotide 5'-hydroxyl-kinase GRC3</fullName>
        <ecNumber evidence="3">3.5.2.17</ecNumber>
    </recommendedName>
    <alternativeName>
        <fullName evidence="4">Polynucleotide 5'-hydroxyl-kinase grc3</fullName>
    </alternativeName>
</protein>
<reference evidence="15 16" key="1">
    <citation type="submission" date="2017-12" db="EMBL/GenBank/DDBJ databases">
        <title>Gene loss provides genomic basis for host adaptation in cereal stripe rust fungi.</title>
        <authorList>
            <person name="Xia C."/>
        </authorList>
    </citation>
    <scope>NUCLEOTIDE SEQUENCE [LARGE SCALE GENOMIC DNA]</scope>
    <source>
        <strain evidence="15 16">93TX-2</strain>
    </source>
</reference>
<dbReference type="VEuPathDB" id="FungiDB:PSHT_10099"/>
<name>A0A2S4VC08_9BASI</name>
<dbReference type="GO" id="GO:0005524">
    <property type="term" value="F:ATP binding"/>
    <property type="evidence" value="ECO:0007669"/>
    <property type="project" value="UniProtKB-UniRule"/>
</dbReference>
<evidence type="ECO:0000313" key="15">
    <source>
        <dbReference type="EMBL" id="POW07072.1"/>
    </source>
</evidence>
<evidence type="ECO:0000259" key="14">
    <source>
        <dbReference type="SMART" id="SM00095"/>
    </source>
</evidence>
<dbReference type="GO" id="GO:0006144">
    <property type="term" value="P:purine nucleobase metabolic process"/>
    <property type="evidence" value="ECO:0007669"/>
    <property type="project" value="UniProtKB-KW"/>
</dbReference>
<feature type="compositionally biased region" description="Polar residues" evidence="13">
    <location>
        <begin position="547"/>
        <end position="562"/>
    </location>
</feature>
<evidence type="ECO:0000256" key="13">
    <source>
        <dbReference type="SAM" id="MobiDB-lite"/>
    </source>
</evidence>
<keyword evidence="9" id="KW-0378">Hydrolase</keyword>
<dbReference type="EC" id="3.5.2.17" evidence="3"/>
<comment type="subcellular location">
    <subcellularLocation>
        <location evidence="2 12">Nucleus</location>
    </subcellularLocation>
</comment>
<dbReference type="PANTHER" id="PTHR12755:SF6">
    <property type="entry name" value="POLYRIBONUCLEOTIDE 5'-HYDROXYL-KINASE CLP1"/>
    <property type="match status" value="1"/>
</dbReference>
<dbReference type="InterPro" id="IPR028606">
    <property type="entry name" value="Clp1"/>
</dbReference>
<comment type="function">
    <text evidence="12">Required for endonucleolytic cleavage during polyadenylation-dependent pre-mRNA 3'-end formation.</text>
</comment>
<dbReference type="CDD" id="cd05822">
    <property type="entry name" value="TLP_HIUase"/>
    <property type="match status" value="1"/>
</dbReference>
<evidence type="ECO:0000256" key="7">
    <source>
        <dbReference type="ARBA" id="ARBA00022664"/>
    </source>
</evidence>
<dbReference type="GO" id="GO:0006388">
    <property type="term" value="P:tRNA splicing, via endonucleolytic cleavage and ligation"/>
    <property type="evidence" value="ECO:0007669"/>
    <property type="project" value="TreeGrafter"/>
</dbReference>
<evidence type="ECO:0000256" key="10">
    <source>
        <dbReference type="ARBA" id="ARBA00022840"/>
    </source>
</evidence>
<keyword evidence="16" id="KW-1185">Reference proteome</keyword>
<proteinExistence type="inferred from homology"/>
<gene>
    <name evidence="12" type="primary">CLP1</name>
    <name evidence="15" type="ORF">PSHT_10099</name>
</gene>
<feature type="compositionally biased region" description="Basic and acidic residues" evidence="13">
    <location>
        <begin position="134"/>
        <end position="144"/>
    </location>
</feature>
<dbReference type="InterPro" id="IPR036817">
    <property type="entry name" value="Transthyretin/HIU_hydrolase_sf"/>
</dbReference>
<feature type="binding site" evidence="12">
    <location>
        <begin position="154"/>
        <end position="159"/>
    </location>
    <ligand>
        <name>ATP</name>
        <dbReference type="ChEBI" id="CHEBI:30616"/>
    </ligand>
</feature>
<feature type="binding site" evidence="12">
    <location>
        <position position="17"/>
    </location>
    <ligand>
        <name>ATP</name>
        <dbReference type="ChEBI" id="CHEBI:30616"/>
    </ligand>
</feature>
<dbReference type="InterPro" id="IPR014306">
    <property type="entry name" value="Hydroxyisourate_hydrolase"/>
</dbReference>
<sequence length="925" mass="100683">MIQSTSCRPFSLPALHEYRFELDPGESITIRLVSGTAEISGFELTSAQEYTFGDEIRSAIFSWHGADLEMSFLTFTLQTGTGKASTEYVAEESTVPAYMALHLALERARLSSVAPKHFQPQVEPPARLQQAYSDGRDPDEEKHGPHVMVIGSLTSGKSTLIKTLANWAVKSGRTKLEGPGLLLVNLNPNDGAWTVPGTFSVAPLNVSIPTTTPVLPIGSTPTTGPPVLMSLPATDNHQPRTPNPALFAPALNALSFFYGHTQFSRNIGLAEILIKRVGNALETRIEKSNESALWRGGILIDTPAEFSEKGKGNLVKSVVRALGVNILVVIGNEKLHLEISKLMSINKTVQVVRVPKNGGATDLDLTYRRRLESNQIRSYFYGGPALSQGQLSPFTIVVRFEDLTIYRIGDEALVPSSALPIGATRSIKATSLTKVDPDNPRSMSNILNLVLSIPQAEWDGLDPESDAAFEACSGPSLGFIHLSSIDVKNRKYTILSPLPGRLPRKTAIVWNETEQHHLPLLDQQPARSSPPAPPATQSQANKKLKTSETNLPATDQTNSTATKHADLPVPSTSSDNHFFTNRPPKTIISSSSSEANDKSISLAQAVAQFTQAAASAACPPPKTTAATTTTEKPATSSPSSTHSQSALHPLLKQQQQQTPFATTTKNLLSQSPSAPNNNNSTHFEPVKFKTRSGGRPKDPVWVHFHTNGNGTDERATCKYCGWHVERPKAFRMRDHIAQCAQVDPTRRAEMSQLIAFKEAAAAAKQEEKAGLATAIGPSSSSALPWISSALLPRNGRWKTRSIRNQLSRSERVRSPHMPSVLDATSGKPGDDMGIRLDRLTANGFVLIANGTTDIDGRCNTLLPANSRPEIGIYKVTFFSNEFYQKRGIVSFYPFVEITFEIKDPTEHYHIPLLLSPYAFSTYRGS</sequence>
<dbReference type="PANTHER" id="PTHR12755">
    <property type="entry name" value="CLEAVAGE/POLYADENYLATION FACTOR IA SUBUNIT CLP1P"/>
    <property type="match status" value="1"/>
</dbReference>
<dbReference type="NCBIfam" id="TIGR02962">
    <property type="entry name" value="hdxy_isourate"/>
    <property type="match status" value="1"/>
</dbReference>
<dbReference type="FunFam" id="2.60.120.1030:FF:000001">
    <property type="entry name" value="Protein CLP1 homolog 5"/>
    <property type="match status" value="1"/>
</dbReference>
<dbReference type="InterPro" id="IPR032324">
    <property type="entry name" value="Clp1_N"/>
</dbReference>
<dbReference type="Pfam" id="PF16575">
    <property type="entry name" value="CLP1_P"/>
    <property type="match status" value="1"/>
</dbReference>
<dbReference type="GO" id="GO:0005849">
    <property type="term" value="C:mRNA cleavage factor complex"/>
    <property type="evidence" value="ECO:0007669"/>
    <property type="project" value="UniProtKB-UniRule"/>
</dbReference>
<keyword evidence="11 12" id="KW-0539">Nucleus</keyword>
<dbReference type="Pfam" id="PF06807">
    <property type="entry name" value="Clp1"/>
    <property type="match status" value="1"/>
</dbReference>
<dbReference type="InterPro" id="IPR027417">
    <property type="entry name" value="P-loop_NTPase"/>
</dbReference>
<organism evidence="15 16">
    <name type="scientific">Puccinia striiformis</name>
    <dbReference type="NCBI Taxonomy" id="27350"/>
    <lineage>
        <taxon>Eukaryota</taxon>
        <taxon>Fungi</taxon>
        <taxon>Dikarya</taxon>
        <taxon>Basidiomycota</taxon>
        <taxon>Pucciniomycotina</taxon>
        <taxon>Pucciniomycetes</taxon>
        <taxon>Pucciniales</taxon>
        <taxon>Pucciniaceae</taxon>
        <taxon>Puccinia</taxon>
    </lineage>
</organism>
<feature type="region of interest" description="Disordered" evidence="13">
    <location>
        <begin position="115"/>
        <end position="144"/>
    </location>
</feature>
<dbReference type="GO" id="GO:0031124">
    <property type="term" value="P:mRNA 3'-end processing"/>
    <property type="evidence" value="ECO:0007669"/>
    <property type="project" value="UniProtKB-UniRule"/>
</dbReference>
<dbReference type="Gene3D" id="2.40.30.330">
    <property type="entry name" value="Pre-mRNA cleavage complex subunit Clp1, C-terminal domain"/>
    <property type="match status" value="1"/>
</dbReference>
<feature type="region of interest" description="Disordered" evidence="13">
    <location>
        <begin position="614"/>
        <end position="694"/>
    </location>
</feature>
<dbReference type="InterPro" id="IPR038238">
    <property type="entry name" value="Clp1_C_sf"/>
</dbReference>
<dbReference type="PRINTS" id="PR00189">
    <property type="entry name" value="TRNSTHYRETIN"/>
</dbReference>
<feature type="compositionally biased region" description="Polar residues" evidence="13">
    <location>
        <begin position="570"/>
        <end position="579"/>
    </location>
</feature>
<dbReference type="HAMAP" id="MF_03035">
    <property type="entry name" value="Clp1"/>
    <property type="match status" value="1"/>
</dbReference>
<dbReference type="Gene3D" id="2.60.120.1030">
    <property type="entry name" value="Clp1, DNA binding domain"/>
    <property type="match status" value="1"/>
</dbReference>
<dbReference type="InterPro" id="IPR000895">
    <property type="entry name" value="Transthyretin/HIU_hydrolase"/>
</dbReference>
<evidence type="ECO:0000313" key="16">
    <source>
        <dbReference type="Proteomes" id="UP000238274"/>
    </source>
</evidence>
<evidence type="ECO:0000256" key="11">
    <source>
        <dbReference type="ARBA" id="ARBA00023242"/>
    </source>
</evidence>
<evidence type="ECO:0000256" key="6">
    <source>
        <dbReference type="ARBA" id="ARBA00022631"/>
    </source>
</evidence>
<dbReference type="InterPro" id="IPR045116">
    <property type="entry name" value="Clp1/Grc3"/>
</dbReference>
<dbReference type="SMART" id="SM00095">
    <property type="entry name" value="TR_THY"/>
    <property type="match status" value="1"/>
</dbReference>
<feature type="domain" description="Transthyretin/hydroxyisourate hydrolase" evidence="14">
    <location>
        <begin position="811"/>
        <end position="924"/>
    </location>
</feature>
<reference evidence="16" key="2">
    <citation type="journal article" date="2018" name="BMC Genomics">
        <title>Genomic insights into host adaptation between the wheat stripe rust pathogen (Puccinia striiformis f. sp. tritici) and the barley stripe rust pathogen (Puccinia striiformis f. sp. hordei).</title>
        <authorList>
            <person name="Xia C."/>
            <person name="Wang M."/>
            <person name="Yin C."/>
            <person name="Cornejo O.E."/>
            <person name="Hulbert S.H."/>
            <person name="Chen X."/>
        </authorList>
    </citation>
    <scope>NUCLEOTIDE SEQUENCE [LARGE SCALE GENOMIC DNA]</scope>
    <source>
        <strain evidence="16">93TX-2</strain>
    </source>
</reference>
<feature type="binding site" evidence="12">
    <location>
        <position position="57"/>
    </location>
    <ligand>
        <name>ATP</name>
        <dbReference type="ChEBI" id="CHEBI:30616"/>
    </ligand>
</feature>
<evidence type="ECO:0000256" key="12">
    <source>
        <dbReference type="HAMAP-Rule" id="MF_03035"/>
    </source>
</evidence>
<comment type="similarity">
    <text evidence="12">Belongs to the Clp1 family. Clp1 subfamily.</text>
</comment>
<feature type="region of interest" description="Disordered" evidence="13">
    <location>
        <begin position="806"/>
        <end position="825"/>
    </location>
</feature>
<dbReference type="InterPro" id="IPR023416">
    <property type="entry name" value="Transthyretin/HIU_hydrolase_d"/>
</dbReference>
<accession>A0A2S4VC08</accession>